<gene>
    <name evidence="2" type="ORF">EGY25_04405</name>
</gene>
<dbReference type="OrthoDB" id="7465087at2"/>
<organism evidence="2 3">
    <name type="scientific">Brevundimonas intermedia</name>
    <dbReference type="NCBI Taxonomy" id="74315"/>
    <lineage>
        <taxon>Bacteria</taxon>
        <taxon>Pseudomonadati</taxon>
        <taxon>Pseudomonadota</taxon>
        <taxon>Alphaproteobacteria</taxon>
        <taxon>Caulobacterales</taxon>
        <taxon>Caulobacteraceae</taxon>
        <taxon>Brevundimonas</taxon>
    </lineage>
</organism>
<feature type="domain" description="DUF7146" evidence="1">
    <location>
        <begin position="121"/>
        <end position="226"/>
    </location>
</feature>
<dbReference type="SUPFAM" id="SSF57783">
    <property type="entry name" value="Zinc beta-ribbon"/>
    <property type="match status" value="1"/>
</dbReference>
<dbReference type="GO" id="GO:0006260">
    <property type="term" value="P:DNA replication"/>
    <property type="evidence" value="ECO:0007669"/>
    <property type="project" value="InterPro"/>
</dbReference>
<reference evidence="2 3" key="1">
    <citation type="submission" date="2019-03" db="EMBL/GenBank/DDBJ databases">
        <title>Draft genome of Brevundimonas sp. a heavy metal resistant soil bacteria.</title>
        <authorList>
            <person name="Soto J."/>
        </authorList>
    </citation>
    <scope>NUCLEOTIDE SEQUENCE [LARGE SCALE GENOMIC DNA]</scope>
    <source>
        <strain evidence="2 3">B-10</strain>
    </source>
</reference>
<evidence type="ECO:0000259" key="1">
    <source>
        <dbReference type="Pfam" id="PF23639"/>
    </source>
</evidence>
<evidence type="ECO:0000313" key="3">
    <source>
        <dbReference type="Proteomes" id="UP000298216"/>
    </source>
</evidence>
<dbReference type="InterPro" id="IPR036977">
    <property type="entry name" value="DNA_primase_Znf_CHC2"/>
</dbReference>
<dbReference type="RefSeq" id="WP_135193825.1">
    <property type="nucleotide sequence ID" value="NZ_SPVH01000002.1"/>
</dbReference>
<evidence type="ECO:0000313" key="2">
    <source>
        <dbReference type="EMBL" id="TFW14440.1"/>
    </source>
</evidence>
<proteinExistence type="predicted"/>
<dbReference type="Gene3D" id="3.90.580.10">
    <property type="entry name" value="Zinc finger, CHC2-type domain"/>
    <property type="match status" value="1"/>
</dbReference>
<dbReference type="EMBL" id="SPVH01000002">
    <property type="protein sequence ID" value="TFW14440.1"/>
    <property type="molecule type" value="Genomic_DNA"/>
</dbReference>
<dbReference type="GO" id="GO:0008270">
    <property type="term" value="F:zinc ion binding"/>
    <property type="evidence" value="ECO:0007669"/>
    <property type="project" value="InterPro"/>
</dbReference>
<dbReference type="InterPro" id="IPR055570">
    <property type="entry name" value="DUF7146"/>
</dbReference>
<accession>A0A4Y9RZ60</accession>
<sequence>MTESMFDIAKREVSLDAVAGRYVKLRGPDNNRRGACPWCFPKRALAGGGSTFQAKLGKRTWRTFCCGKFGDVVDLYCDMERVTPVEAVRDLVGSSALPAPKPRQQPASPEVVEGPSLADRIAIDLWKTAQPFAGSLGEKYLLGRGIAPEVVKAASGNLRFHPRAQRCWDDVKRRWIFAPAMLLLVVVWDMDKMRAVATGGIHATYLTPQGKKAVGEDAKRMWGPQQRDGRPGGAWLIGPGCDGVDGPETATAEGAENALSLASLEFRRSGRIIRTCAALSLGRLQGGVLRDNEGRIDPYDPQPDPKVPAFVWPGLGAVLIGIDRDMKPVQVKAVTPRGRTSHYWLEAEARARLCARLACAAWTAVGATPRPVWPSKNSDLNDDLRRVMALSGQPLKSKRAA</sequence>
<dbReference type="Proteomes" id="UP000298216">
    <property type="component" value="Unassembled WGS sequence"/>
</dbReference>
<dbReference type="AlphaFoldDB" id="A0A4Y9RZ60"/>
<protein>
    <recommendedName>
        <fullName evidence="1">DUF7146 domain-containing protein</fullName>
    </recommendedName>
</protein>
<dbReference type="GO" id="GO:0003677">
    <property type="term" value="F:DNA binding"/>
    <property type="evidence" value="ECO:0007669"/>
    <property type="project" value="InterPro"/>
</dbReference>
<comment type="caution">
    <text evidence="2">The sequence shown here is derived from an EMBL/GenBank/DDBJ whole genome shotgun (WGS) entry which is preliminary data.</text>
</comment>
<dbReference type="Pfam" id="PF23639">
    <property type="entry name" value="DUF7146"/>
    <property type="match status" value="1"/>
</dbReference>
<keyword evidence="3" id="KW-1185">Reference proteome</keyword>
<name>A0A4Y9RZ60_9CAUL</name>